<comment type="similarity">
    <text evidence="5">Belongs to the protein N5-glutamine methyltransferase family. PrmC subfamily.</text>
</comment>
<organism evidence="7 8">
    <name type="scientific">Aquimarina addita</name>
    <dbReference type="NCBI Taxonomy" id="870485"/>
    <lineage>
        <taxon>Bacteria</taxon>
        <taxon>Pseudomonadati</taxon>
        <taxon>Bacteroidota</taxon>
        <taxon>Flavobacteriia</taxon>
        <taxon>Flavobacteriales</taxon>
        <taxon>Flavobacteriaceae</taxon>
        <taxon>Aquimarina</taxon>
    </lineage>
</organism>
<dbReference type="Proteomes" id="UP001500459">
    <property type="component" value="Unassembled WGS sequence"/>
</dbReference>
<keyword evidence="8" id="KW-1185">Reference proteome</keyword>
<dbReference type="NCBIfam" id="TIGR03534">
    <property type="entry name" value="RF_mod_PrmC"/>
    <property type="match status" value="1"/>
</dbReference>
<dbReference type="EMBL" id="BAABCW010000018">
    <property type="protein sequence ID" value="GAA3517596.1"/>
    <property type="molecule type" value="Genomic_DNA"/>
</dbReference>
<dbReference type="PROSITE" id="PS00092">
    <property type="entry name" value="N6_MTASE"/>
    <property type="match status" value="1"/>
</dbReference>
<proteinExistence type="inferred from homology"/>
<feature type="domain" description="Methyltransferase small" evidence="6">
    <location>
        <begin position="124"/>
        <end position="206"/>
    </location>
</feature>
<dbReference type="GO" id="GO:0008168">
    <property type="term" value="F:methyltransferase activity"/>
    <property type="evidence" value="ECO:0007669"/>
    <property type="project" value="UniProtKB-KW"/>
</dbReference>
<dbReference type="InterPro" id="IPR050320">
    <property type="entry name" value="N5-glutamine_MTase"/>
</dbReference>
<keyword evidence="1 5" id="KW-0489">Methyltransferase</keyword>
<comment type="caution">
    <text evidence="7">The sequence shown here is derived from an EMBL/GenBank/DDBJ whole genome shotgun (WGS) entry which is preliminary data.</text>
</comment>
<dbReference type="PANTHER" id="PTHR18895:SF74">
    <property type="entry name" value="MTRF1L RELEASE FACTOR GLUTAMINE METHYLTRANSFERASE"/>
    <property type="match status" value="1"/>
</dbReference>
<evidence type="ECO:0000313" key="7">
    <source>
        <dbReference type="EMBL" id="GAA3517596.1"/>
    </source>
</evidence>
<reference evidence="8" key="1">
    <citation type="journal article" date="2019" name="Int. J. Syst. Evol. Microbiol.">
        <title>The Global Catalogue of Microorganisms (GCM) 10K type strain sequencing project: providing services to taxonomists for standard genome sequencing and annotation.</title>
        <authorList>
            <consortium name="The Broad Institute Genomics Platform"/>
            <consortium name="The Broad Institute Genome Sequencing Center for Infectious Disease"/>
            <person name="Wu L."/>
            <person name="Ma J."/>
        </authorList>
    </citation>
    <scope>NUCLEOTIDE SEQUENCE [LARGE SCALE GENOMIC DNA]</scope>
    <source>
        <strain evidence="8">JCM 17106</strain>
    </source>
</reference>
<dbReference type="HAMAP" id="MF_02126">
    <property type="entry name" value="RF_methyltr_PrmC"/>
    <property type="match status" value="1"/>
</dbReference>
<evidence type="ECO:0000256" key="4">
    <source>
        <dbReference type="ARBA" id="ARBA00048391"/>
    </source>
</evidence>
<dbReference type="Gene3D" id="3.40.50.150">
    <property type="entry name" value="Vaccinia Virus protein VP39"/>
    <property type="match status" value="1"/>
</dbReference>
<accession>A0ABP6USV3</accession>
<evidence type="ECO:0000313" key="8">
    <source>
        <dbReference type="Proteomes" id="UP001500459"/>
    </source>
</evidence>
<comment type="catalytic activity">
    <reaction evidence="4 5">
        <text>L-glutaminyl-[peptide chain release factor] + S-adenosyl-L-methionine = N(5)-methyl-L-glutaminyl-[peptide chain release factor] + S-adenosyl-L-homocysteine + H(+)</text>
        <dbReference type="Rhea" id="RHEA:42896"/>
        <dbReference type="Rhea" id="RHEA-COMP:10271"/>
        <dbReference type="Rhea" id="RHEA-COMP:10272"/>
        <dbReference type="ChEBI" id="CHEBI:15378"/>
        <dbReference type="ChEBI" id="CHEBI:30011"/>
        <dbReference type="ChEBI" id="CHEBI:57856"/>
        <dbReference type="ChEBI" id="CHEBI:59789"/>
        <dbReference type="ChEBI" id="CHEBI:61891"/>
        <dbReference type="EC" id="2.1.1.297"/>
    </reaction>
</comment>
<dbReference type="EC" id="2.1.1.297" evidence="5"/>
<name>A0ABP6USV3_9FLAO</name>
<comment type="caution">
    <text evidence="5">Lacks conserved residue(s) required for the propagation of feature annotation.</text>
</comment>
<dbReference type="InterPro" id="IPR007848">
    <property type="entry name" value="Small_mtfrase_dom"/>
</dbReference>
<evidence type="ECO:0000256" key="3">
    <source>
        <dbReference type="ARBA" id="ARBA00022691"/>
    </source>
</evidence>
<evidence type="ECO:0000256" key="5">
    <source>
        <dbReference type="HAMAP-Rule" id="MF_02126"/>
    </source>
</evidence>
<dbReference type="CDD" id="cd02440">
    <property type="entry name" value="AdoMet_MTases"/>
    <property type="match status" value="1"/>
</dbReference>
<feature type="binding site" evidence="5">
    <location>
        <position position="153"/>
    </location>
    <ligand>
        <name>S-adenosyl-L-methionine</name>
        <dbReference type="ChEBI" id="CHEBI:59789"/>
    </ligand>
</feature>
<dbReference type="Pfam" id="PF05175">
    <property type="entry name" value="MTS"/>
    <property type="match status" value="1"/>
</dbReference>
<feature type="binding site" evidence="5">
    <location>
        <begin position="130"/>
        <end position="134"/>
    </location>
    <ligand>
        <name>S-adenosyl-L-methionine</name>
        <dbReference type="ChEBI" id="CHEBI:59789"/>
    </ligand>
</feature>
<protein>
    <recommendedName>
        <fullName evidence="5">Release factor glutamine methyltransferase</fullName>
        <shortName evidence="5">RF MTase</shortName>
        <ecNumber evidence="5">2.1.1.297</ecNumber>
    </recommendedName>
    <alternativeName>
        <fullName evidence="5">N5-glutamine methyltransferase PrmC</fullName>
    </alternativeName>
    <alternativeName>
        <fullName evidence="5">Protein-(glutamine-N5) MTase PrmC</fullName>
    </alternativeName>
    <alternativeName>
        <fullName evidence="5">Protein-glutamine N-methyltransferase PrmC</fullName>
    </alternativeName>
</protein>
<dbReference type="InterPro" id="IPR019874">
    <property type="entry name" value="RF_methyltr_PrmC"/>
</dbReference>
<dbReference type="InterPro" id="IPR004556">
    <property type="entry name" value="HemK-like"/>
</dbReference>
<dbReference type="Gene3D" id="1.10.8.10">
    <property type="entry name" value="DNA helicase RuvA subunit, C-terminal domain"/>
    <property type="match status" value="1"/>
</dbReference>
<keyword evidence="3 5" id="KW-0949">S-adenosyl-L-methionine</keyword>
<gene>
    <name evidence="5 7" type="primary">prmC</name>
    <name evidence="7" type="ORF">GCM10022393_34640</name>
</gene>
<sequence length="293" mass="33430">MRVKDLRVDFISVLSEIYDDVEEVHSFFYILSEKFLGLKRVDVAISLDMIVPAEVIHDFVQAQKLLQSHVPIQYVVGDTEFYGLPFIVNPAVLIPRPETEELVDWIIKDYHTSRTGGLFKKEPLKILDIGTGSGCIAISLAKHLQNAQIFAMDISEKAIEVAKANAKLNNVDIRFVLSDILNSDTLPDDFDIIVSNPPYVRDLEKKEIQPNVLDHEPHLALFVSDTDPLIFYKKIAELAKDNLIANGILYFEINQYLGSDTQLMMEHKGFESVQLRKDFYANDRMMRATKRTI</sequence>
<dbReference type="GO" id="GO:0032259">
    <property type="term" value="P:methylation"/>
    <property type="evidence" value="ECO:0007669"/>
    <property type="project" value="UniProtKB-KW"/>
</dbReference>
<feature type="binding site" evidence="5">
    <location>
        <position position="196"/>
    </location>
    <ligand>
        <name>S-adenosyl-L-methionine</name>
        <dbReference type="ChEBI" id="CHEBI:59789"/>
    </ligand>
</feature>
<dbReference type="PANTHER" id="PTHR18895">
    <property type="entry name" value="HEMK METHYLTRANSFERASE"/>
    <property type="match status" value="1"/>
</dbReference>
<evidence type="ECO:0000256" key="1">
    <source>
        <dbReference type="ARBA" id="ARBA00022603"/>
    </source>
</evidence>
<keyword evidence="2 5" id="KW-0808">Transferase</keyword>
<dbReference type="RefSeq" id="WP_344929602.1">
    <property type="nucleotide sequence ID" value="NZ_BAABCW010000018.1"/>
</dbReference>
<dbReference type="SUPFAM" id="SSF53335">
    <property type="entry name" value="S-adenosyl-L-methionine-dependent methyltransferases"/>
    <property type="match status" value="1"/>
</dbReference>
<dbReference type="InterPro" id="IPR002052">
    <property type="entry name" value="DNA_methylase_N6_adenine_CS"/>
</dbReference>
<comment type="function">
    <text evidence="5">Methylates the class 1 translation termination release factors RF1/PrfA and RF2/PrfB on the glutamine residue of the universally conserved GGQ motif.</text>
</comment>
<evidence type="ECO:0000259" key="6">
    <source>
        <dbReference type="Pfam" id="PF05175"/>
    </source>
</evidence>
<dbReference type="InterPro" id="IPR029063">
    <property type="entry name" value="SAM-dependent_MTases_sf"/>
</dbReference>
<dbReference type="NCBIfam" id="TIGR00536">
    <property type="entry name" value="hemK_fam"/>
    <property type="match status" value="1"/>
</dbReference>
<feature type="binding site" evidence="5">
    <location>
        <begin position="196"/>
        <end position="199"/>
    </location>
    <ligand>
        <name>substrate</name>
    </ligand>
</feature>
<evidence type="ECO:0000256" key="2">
    <source>
        <dbReference type="ARBA" id="ARBA00022679"/>
    </source>
</evidence>